<comment type="cofactor">
    <cofactor evidence="1">
        <name>FAD</name>
        <dbReference type="ChEBI" id="CHEBI:57692"/>
    </cofactor>
</comment>
<name>A0AAD6XE98_9AGAR</name>
<dbReference type="Pfam" id="PF00890">
    <property type="entry name" value="FAD_binding_2"/>
    <property type="match status" value="1"/>
</dbReference>
<dbReference type="AlphaFoldDB" id="A0AAD6XE98"/>
<gene>
    <name evidence="6" type="ORF">B0H15DRAFT_869818</name>
</gene>
<keyword evidence="7" id="KW-1185">Reference proteome</keyword>
<dbReference type="InterPro" id="IPR003953">
    <property type="entry name" value="FAD-dep_OxRdtase_2_FAD-bd"/>
</dbReference>
<keyword evidence="4" id="KW-0560">Oxidoreductase</keyword>
<dbReference type="InterPro" id="IPR050315">
    <property type="entry name" value="FAD-oxidoreductase_2"/>
</dbReference>
<dbReference type="PANTHER" id="PTHR43400">
    <property type="entry name" value="FUMARATE REDUCTASE"/>
    <property type="match status" value="1"/>
</dbReference>
<evidence type="ECO:0000256" key="3">
    <source>
        <dbReference type="ARBA" id="ARBA00022827"/>
    </source>
</evidence>
<dbReference type="Gene3D" id="3.90.700.10">
    <property type="entry name" value="Succinate dehydrogenase/fumarate reductase flavoprotein, catalytic domain"/>
    <property type="match status" value="1"/>
</dbReference>
<dbReference type="PANTHER" id="PTHR43400:SF7">
    <property type="entry name" value="FAD-DEPENDENT OXIDOREDUCTASE 2 FAD BINDING DOMAIN-CONTAINING PROTEIN"/>
    <property type="match status" value="1"/>
</dbReference>
<evidence type="ECO:0000313" key="6">
    <source>
        <dbReference type="EMBL" id="KAJ7071843.1"/>
    </source>
</evidence>
<dbReference type="NCBIfam" id="NF006130">
    <property type="entry name" value="PRK08274.1"/>
    <property type="match status" value="1"/>
</dbReference>
<evidence type="ECO:0000259" key="5">
    <source>
        <dbReference type="Pfam" id="PF00890"/>
    </source>
</evidence>
<dbReference type="SUPFAM" id="SSF56425">
    <property type="entry name" value="Succinate dehydrogenase/fumarate reductase flavoprotein, catalytic domain"/>
    <property type="match status" value="1"/>
</dbReference>
<dbReference type="EMBL" id="JARJCN010000122">
    <property type="protein sequence ID" value="KAJ7071843.1"/>
    <property type="molecule type" value="Genomic_DNA"/>
</dbReference>
<reference evidence="6" key="1">
    <citation type="submission" date="2023-03" db="EMBL/GenBank/DDBJ databases">
        <title>Massive genome expansion in bonnet fungi (Mycena s.s.) driven by repeated elements and novel gene families across ecological guilds.</title>
        <authorList>
            <consortium name="Lawrence Berkeley National Laboratory"/>
            <person name="Harder C.B."/>
            <person name="Miyauchi S."/>
            <person name="Viragh M."/>
            <person name="Kuo A."/>
            <person name="Thoen E."/>
            <person name="Andreopoulos B."/>
            <person name="Lu D."/>
            <person name="Skrede I."/>
            <person name="Drula E."/>
            <person name="Henrissat B."/>
            <person name="Morin E."/>
            <person name="Kohler A."/>
            <person name="Barry K."/>
            <person name="LaButti K."/>
            <person name="Morin E."/>
            <person name="Salamov A."/>
            <person name="Lipzen A."/>
            <person name="Mereny Z."/>
            <person name="Hegedus B."/>
            <person name="Baldrian P."/>
            <person name="Stursova M."/>
            <person name="Weitz H."/>
            <person name="Taylor A."/>
            <person name="Grigoriev I.V."/>
            <person name="Nagy L.G."/>
            <person name="Martin F."/>
            <person name="Kauserud H."/>
        </authorList>
    </citation>
    <scope>NUCLEOTIDE SEQUENCE</scope>
    <source>
        <strain evidence="6">CBHHK173m</strain>
    </source>
</reference>
<keyword evidence="3" id="KW-0274">FAD</keyword>
<organism evidence="6 7">
    <name type="scientific">Mycena belliarum</name>
    <dbReference type="NCBI Taxonomy" id="1033014"/>
    <lineage>
        <taxon>Eukaryota</taxon>
        <taxon>Fungi</taxon>
        <taxon>Dikarya</taxon>
        <taxon>Basidiomycota</taxon>
        <taxon>Agaricomycotina</taxon>
        <taxon>Agaricomycetes</taxon>
        <taxon>Agaricomycetidae</taxon>
        <taxon>Agaricales</taxon>
        <taxon>Marasmiineae</taxon>
        <taxon>Mycenaceae</taxon>
        <taxon>Mycena</taxon>
    </lineage>
</organism>
<dbReference type="Gene3D" id="3.50.50.60">
    <property type="entry name" value="FAD/NAD(P)-binding domain"/>
    <property type="match status" value="1"/>
</dbReference>
<evidence type="ECO:0000313" key="7">
    <source>
        <dbReference type="Proteomes" id="UP001222325"/>
    </source>
</evidence>
<sequence>MEASFDCVVIGSGNAGSCAALSAAETGCDKVLIVDICPPEWAGGNSYFTAGAFRTVHSGLQDLLPIVNNVSAEQVASIDMDKYTCEDFQGDIMRLGDGKPDPDLAGAVADASRDTITWLADSVGLPFMLSFHRQAYAVGGRQRFWGGMVLCTEDGGKGLIAAHQRALAKGKVDVWFNCRAVEITMENGAVSGLIVEKDGHKMSLRTPAVVLAAGGFEANPLLRAEHLGGEWERAIVRGTPYNQGGGFALAAALGARQTGDWAGCHSTCWDADAPTDAGQRDLTNQFTKSGYPLGIMVNTAGKRFVDEGEDYRNYTYAKFGRAILMQPEGHIFQIYDQKVIGSLRQEEYGDGIVRKIFADSIEELADKLVDSGLKSKQEFVETVRQFNDAVRNYQAEHPDATWNPAIKDGMSTQSSEKQLALPKTNWALTIDKAPLMAVKVACGVTFTFGGLAIDPETAGVLSEKTSTVIPGLFCAGEMVGLFHKNYPGGSGLMAGAVFGRRAGRAAAALKY</sequence>
<feature type="domain" description="FAD-dependent oxidoreductase 2 FAD-binding" evidence="5">
    <location>
        <begin position="6"/>
        <end position="490"/>
    </location>
</feature>
<evidence type="ECO:0000256" key="2">
    <source>
        <dbReference type="ARBA" id="ARBA00022630"/>
    </source>
</evidence>
<evidence type="ECO:0000256" key="1">
    <source>
        <dbReference type="ARBA" id="ARBA00001974"/>
    </source>
</evidence>
<dbReference type="InterPro" id="IPR036188">
    <property type="entry name" value="FAD/NAD-bd_sf"/>
</dbReference>
<protein>
    <submittedName>
        <fullName evidence="6">FAD binding domain-containing protein</fullName>
    </submittedName>
</protein>
<accession>A0AAD6XE98</accession>
<dbReference type="SUPFAM" id="SSF51905">
    <property type="entry name" value="FAD/NAD(P)-binding domain"/>
    <property type="match status" value="1"/>
</dbReference>
<keyword evidence="2" id="KW-0285">Flavoprotein</keyword>
<proteinExistence type="predicted"/>
<dbReference type="Proteomes" id="UP001222325">
    <property type="component" value="Unassembled WGS sequence"/>
</dbReference>
<dbReference type="InterPro" id="IPR027477">
    <property type="entry name" value="Succ_DH/fumarate_Rdtase_cat_sf"/>
</dbReference>
<dbReference type="GO" id="GO:0016491">
    <property type="term" value="F:oxidoreductase activity"/>
    <property type="evidence" value="ECO:0007669"/>
    <property type="project" value="UniProtKB-KW"/>
</dbReference>
<comment type="caution">
    <text evidence="6">The sequence shown here is derived from an EMBL/GenBank/DDBJ whole genome shotgun (WGS) entry which is preliminary data.</text>
</comment>
<evidence type="ECO:0000256" key="4">
    <source>
        <dbReference type="ARBA" id="ARBA00023002"/>
    </source>
</evidence>